<reference evidence="1" key="1">
    <citation type="submission" date="2022-10" db="EMBL/GenBank/DDBJ databases">
        <title>Complete Genome of Trichothecium roseum strain YXFP-22015, a Plant Pathogen Isolated from Citrus.</title>
        <authorList>
            <person name="Wang Y."/>
            <person name="Zhu L."/>
        </authorList>
    </citation>
    <scope>NUCLEOTIDE SEQUENCE</scope>
    <source>
        <strain evidence="1">YXFP-22015</strain>
    </source>
</reference>
<dbReference type="Proteomes" id="UP001163324">
    <property type="component" value="Chromosome 2"/>
</dbReference>
<gene>
    <name evidence="1" type="ORF">N3K66_002202</name>
</gene>
<comment type="caution">
    <text evidence="1">The sequence shown here is derived from an EMBL/GenBank/DDBJ whole genome shotgun (WGS) entry which is preliminary data.</text>
</comment>
<dbReference type="EMBL" id="CM047941">
    <property type="protein sequence ID" value="KAI9902850.1"/>
    <property type="molecule type" value="Genomic_DNA"/>
</dbReference>
<proteinExistence type="predicted"/>
<protein>
    <submittedName>
        <fullName evidence="1">Uncharacterized protein</fullName>
    </submittedName>
</protein>
<name>A0ACC0VAJ0_9HYPO</name>
<evidence type="ECO:0000313" key="1">
    <source>
        <dbReference type="EMBL" id="KAI9902850.1"/>
    </source>
</evidence>
<evidence type="ECO:0000313" key="2">
    <source>
        <dbReference type="Proteomes" id="UP001163324"/>
    </source>
</evidence>
<organism evidence="1 2">
    <name type="scientific">Trichothecium roseum</name>
    <dbReference type="NCBI Taxonomy" id="47278"/>
    <lineage>
        <taxon>Eukaryota</taxon>
        <taxon>Fungi</taxon>
        <taxon>Dikarya</taxon>
        <taxon>Ascomycota</taxon>
        <taxon>Pezizomycotina</taxon>
        <taxon>Sordariomycetes</taxon>
        <taxon>Hypocreomycetidae</taxon>
        <taxon>Hypocreales</taxon>
        <taxon>Hypocreales incertae sedis</taxon>
        <taxon>Trichothecium</taxon>
    </lineage>
</organism>
<sequence>MDEKDATFFYEGDGDGDRAHRAHQRQPSSPVVQNFSRKSMPRPRTFSEATEPQRPEYRRYPSGPKSRTSSQVSFNRFAREDAERMAAESDDKPDYQHQSSERRGTTTTTEATQGHRRRTPLQQTRDWWPEVLWCLLTIGLFVALVVVLVHYNNKKLPDWPLGLTLNTAVAALATAARSVIIIPVTEGISQLKWNWFVKKERPVRDLLTFDQASRGPWGSFRMMVAARGRTLLLATIASLVLLSGLVTSFVTQSSISYSTRLVVVPTRTDVVVRHARSYPPRTSDGEPIPIANGYVDDVMRTAFQAAFYPPTQSWPKLQPDCPSGECRWPLYESLAICSITKNITDQLTVEEGEEPLKTWYNATLLDGSAYLYEEFYGEMSSTPSIINMTSPDPETDSVFDFPLIRESLVKEDGKNLTAATISQFFLIYTNNNADYHNKDNRYRAAEILWYFCVNQYNTTVHEGQAREDIVASTVKVSEVHKVEPPLSSKPMKRAAGEISRVDPTGGKDDTDSGDDTDGGDDTADDDDSDRDEEIAKVDSATGGDETSYMLLDSADGSQKFNITATWDYTRLDKAFRRAFSGDYSTRYGTGASYTEINEELGKKIFNGVESNLTTQDVDDLTWGNLERMVTNIAQATTNFIQEGDATSLGEALQTETFVLVRWEWLAFLAAQVGLAVVFLLAIIATTARLGVDVVKSNNLTELFATGRHRQRYGDGEKEKEGVDSYYYHGADGLRPAPRAGVVARLTPDENGVWGLNLRRKEAANA</sequence>
<accession>A0ACC0VAJ0</accession>
<keyword evidence="2" id="KW-1185">Reference proteome</keyword>